<proteinExistence type="predicted"/>
<dbReference type="PANTHER" id="PTHR47829:SF1">
    <property type="entry name" value="HAD FAMILY PHOSPHATASE"/>
    <property type="match status" value="1"/>
</dbReference>
<keyword evidence="2" id="KW-0808">Transferase</keyword>
<gene>
    <name evidence="2" type="ORF">DFR76_102521</name>
</gene>
<dbReference type="InterPro" id="IPR011009">
    <property type="entry name" value="Kinase-like_dom_sf"/>
</dbReference>
<dbReference type="InterPro" id="IPR002575">
    <property type="entry name" value="Aminoglycoside_PTrfase"/>
</dbReference>
<dbReference type="GO" id="GO:0016301">
    <property type="term" value="F:kinase activity"/>
    <property type="evidence" value="ECO:0007669"/>
    <property type="project" value="UniProtKB-KW"/>
</dbReference>
<dbReference type="Gene3D" id="3.90.1200.10">
    <property type="match status" value="1"/>
</dbReference>
<dbReference type="PANTHER" id="PTHR47829">
    <property type="entry name" value="HYDROLASE, PUTATIVE (AFU_ORTHOLOGUE AFUA_1G12880)-RELATED"/>
    <property type="match status" value="1"/>
</dbReference>
<evidence type="ECO:0000313" key="2">
    <source>
        <dbReference type="EMBL" id="RDI68120.1"/>
    </source>
</evidence>
<organism evidence="2 3">
    <name type="scientific">Nocardia pseudobrasiliensis</name>
    <dbReference type="NCBI Taxonomy" id="45979"/>
    <lineage>
        <taxon>Bacteria</taxon>
        <taxon>Bacillati</taxon>
        <taxon>Actinomycetota</taxon>
        <taxon>Actinomycetes</taxon>
        <taxon>Mycobacteriales</taxon>
        <taxon>Nocardiaceae</taxon>
        <taxon>Nocardia</taxon>
    </lineage>
</organism>
<protein>
    <submittedName>
        <fullName evidence="2">Aminoglycoside phosphotransferase (APT) family kinase protein</fullName>
    </submittedName>
</protein>
<name>A0A370IBY8_9NOCA</name>
<accession>A0A370IBY8</accession>
<dbReference type="SUPFAM" id="SSF56112">
    <property type="entry name" value="Protein kinase-like (PK-like)"/>
    <property type="match status" value="1"/>
</dbReference>
<dbReference type="CDD" id="cd05154">
    <property type="entry name" value="ACAD10_11_N-like"/>
    <property type="match status" value="1"/>
</dbReference>
<evidence type="ECO:0000313" key="3">
    <source>
        <dbReference type="Proteomes" id="UP000254869"/>
    </source>
</evidence>
<dbReference type="InterPro" id="IPR052898">
    <property type="entry name" value="ACAD10-like"/>
</dbReference>
<sequence>MTANAAAEIIRPTADASGFELNDAAFGTWLDELGIDCAAPFHVERVGIGQSNLTFRITDGDNRRWVLRRPPLGRLLASAHDVAREARILAALAPTDVPVPRVYGLRQEGEAALLLMEYVDGLVIDRPESAAGLAPHQRRTAGISLARTLTRIHAVDLTATGLDDLASHKPYAPRQLKRWSAQWDRSKTRELPALDRLTERLLAAVPEQREIALVHGDYNIRNVITAPGTSAVAAVLDWELSTLGDPLADVGTLLAYWPAPGEPTFAGLEMCNLPGFPSRDELVDEYLDRTGRDRKALSYWHTLAVWKLAVIAEGVLRRIVDDPRNRAVAGAPTAELVDGLVDTAHRIASDAGL</sequence>
<keyword evidence="2" id="KW-0418">Kinase</keyword>
<reference evidence="2 3" key="1">
    <citation type="submission" date="2018-07" db="EMBL/GenBank/DDBJ databases">
        <title>Genomic Encyclopedia of Type Strains, Phase IV (KMG-IV): sequencing the most valuable type-strain genomes for metagenomic binning, comparative biology and taxonomic classification.</title>
        <authorList>
            <person name="Goeker M."/>
        </authorList>
    </citation>
    <scope>NUCLEOTIDE SEQUENCE [LARGE SCALE GENOMIC DNA]</scope>
    <source>
        <strain evidence="2 3">DSM 44290</strain>
    </source>
</reference>
<dbReference type="RefSeq" id="WP_082875565.1">
    <property type="nucleotide sequence ID" value="NZ_QQBC01000002.1"/>
</dbReference>
<comment type="caution">
    <text evidence="2">The sequence shown here is derived from an EMBL/GenBank/DDBJ whole genome shotgun (WGS) entry which is preliminary data.</text>
</comment>
<dbReference type="Proteomes" id="UP000254869">
    <property type="component" value="Unassembled WGS sequence"/>
</dbReference>
<dbReference type="AlphaFoldDB" id="A0A370IBY8"/>
<feature type="domain" description="Aminoglycoside phosphotransferase" evidence="1">
    <location>
        <begin position="43"/>
        <end position="266"/>
    </location>
</feature>
<keyword evidence="3" id="KW-1185">Reference proteome</keyword>
<dbReference type="STRING" id="1210086.GCA_001613105_01097"/>
<dbReference type="Gene3D" id="3.30.200.20">
    <property type="entry name" value="Phosphorylase Kinase, domain 1"/>
    <property type="match status" value="1"/>
</dbReference>
<dbReference type="Pfam" id="PF01636">
    <property type="entry name" value="APH"/>
    <property type="match status" value="1"/>
</dbReference>
<evidence type="ECO:0000259" key="1">
    <source>
        <dbReference type="Pfam" id="PF01636"/>
    </source>
</evidence>
<dbReference type="EMBL" id="QQBC01000002">
    <property type="protein sequence ID" value="RDI68120.1"/>
    <property type="molecule type" value="Genomic_DNA"/>
</dbReference>
<dbReference type="InterPro" id="IPR041726">
    <property type="entry name" value="ACAD10_11_N"/>
</dbReference>